<evidence type="ECO:0000256" key="10">
    <source>
        <dbReference type="PROSITE-ProRule" id="PRU01360"/>
    </source>
</evidence>
<evidence type="ECO:0000259" key="12">
    <source>
        <dbReference type="Pfam" id="PF00593"/>
    </source>
</evidence>
<dbReference type="InterPro" id="IPR039426">
    <property type="entry name" value="TonB-dep_rcpt-like"/>
</dbReference>
<gene>
    <name evidence="14" type="ORF">GCM10007923_41150</name>
</gene>
<dbReference type="InterPro" id="IPR037066">
    <property type="entry name" value="Plug_dom_sf"/>
</dbReference>
<evidence type="ECO:0000256" key="2">
    <source>
        <dbReference type="ARBA" id="ARBA00022448"/>
    </source>
</evidence>
<keyword evidence="8 10" id="KW-0472">Membrane</keyword>
<dbReference type="CDD" id="cd01347">
    <property type="entry name" value="ligand_gated_channel"/>
    <property type="match status" value="1"/>
</dbReference>
<evidence type="ECO:0000313" key="14">
    <source>
        <dbReference type="EMBL" id="GLR52900.1"/>
    </source>
</evidence>
<keyword evidence="3 10" id="KW-1134">Transmembrane beta strand</keyword>
<evidence type="ECO:0000259" key="13">
    <source>
        <dbReference type="Pfam" id="PF07715"/>
    </source>
</evidence>
<name>A0ABQ5ZJB9_9HYPH</name>
<dbReference type="Gene3D" id="2.40.170.20">
    <property type="entry name" value="TonB-dependent receptor, beta-barrel domain"/>
    <property type="match status" value="1"/>
</dbReference>
<feature type="domain" description="TonB-dependent receptor plug" evidence="13">
    <location>
        <begin position="68"/>
        <end position="177"/>
    </location>
</feature>
<dbReference type="EMBL" id="BSOP01000034">
    <property type="protein sequence ID" value="GLR52900.1"/>
    <property type="molecule type" value="Genomic_DNA"/>
</dbReference>
<dbReference type="SUPFAM" id="SSF56935">
    <property type="entry name" value="Porins"/>
    <property type="match status" value="1"/>
</dbReference>
<protein>
    <submittedName>
        <fullName evidence="14">Ligand-gated channel</fullName>
    </submittedName>
</protein>
<reference evidence="15" key="1">
    <citation type="journal article" date="2019" name="Int. J. Syst. Evol. Microbiol.">
        <title>The Global Catalogue of Microorganisms (GCM) 10K type strain sequencing project: providing services to taxonomists for standard genome sequencing and annotation.</title>
        <authorList>
            <consortium name="The Broad Institute Genomics Platform"/>
            <consortium name="The Broad Institute Genome Sequencing Center for Infectious Disease"/>
            <person name="Wu L."/>
            <person name="Ma J."/>
        </authorList>
    </citation>
    <scope>NUCLEOTIDE SEQUENCE [LARGE SCALE GENOMIC DNA]</scope>
    <source>
        <strain evidence="15">NBRC 102122</strain>
    </source>
</reference>
<keyword evidence="6" id="KW-0406">Ion transport</keyword>
<comment type="similarity">
    <text evidence="10 11">Belongs to the TonB-dependent receptor family.</text>
</comment>
<keyword evidence="5" id="KW-0732">Signal</keyword>
<proteinExistence type="inferred from homology"/>
<feature type="domain" description="TonB-dependent receptor-like beta-barrel" evidence="12">
    <location>
        <begin position="252"/>
        <end position="688"/>
    </location>
</feature>
<evidence type="ECO:0000256" key="4">
    <source>
        <dbReference type="ARBA" id="ARBA00022692"/>
    </source>
</evidence>
<evidence type="ECO:0000313" key="15">
    <source>
        <dbReference type="Proteomes" id="UP001156702"/>
    </source>
</evidence>
<dbReference type="Gene3D" id="2.170.130.10">
    <property type="entry name" value="TonB-dependent receptor, plug domain"/>
    <property type="match status" value="1"/>
</dbReference>
<keyword evidence="4 10" id="KW-0812">Transmembrane</keyword>
<evidence type="ECO:0000256" key="9">
    <source>
        <dbReference type="ARBA" id="ARBA00023237"/>
    </source>
</evidence>
<evidence type="ECO:0000256" key="1">
    <source>
        <dbReference type="ARBA" id="ARBA00004571"/>
    </source>
</evidence>
<keyword evidence="9 10" id="KW-0998">Cell outer membrane</keyword>
<dbReference type="InterPro" id="IPR000531">
    <property type="entry name" value="Beta-barrel_TonB"/>
</dbReference>
<accession>A0ABQ5ZJB9</accession>
<organism evidence="14 15">
    <name type="scientific">Shinella yambaruensis</name>
    <dbReference type="NCBI Taxonomy" id="415996"/>
    <lineage>
        <taxon>Bacteria</taxon>
        <taxon>Pseudomonadati</taxon>
        <taxon>Pseudomonadota</taxon>
        <taxon>Alphaproteobacteria</taxon>
        <taxon>Hyphomicrobiales</taxon>
        <taxon>Rhizobiaceae</taxon>
        <taxon>Shinella</taxon>
    </lineage>
</organism>
<comment type="subcellular location">
    <subcellularLocation>
        <location evidence="1 10">Cell outer membrane</location>
        <topology evidence="1 10">Multi-pass membrane protein</topology>
    </subcellularLocation>
</comment>
<keyword evidence="2 10" id="KW-0813">Transport</keyword>
<evidence type="ECO:0000256" key="3">
    <source>
        <dbReference type="ARBA" id="ARBA00022452"/>
    </source>
</evidence>
<evidence type="ECO:0000256" key="11">
    <source>
        <dbReference type="RuleBase" id="RU003357"/>
    </source>
</evidence>
<keyword evidence="7 11" id="KW-0798">TonB box</keyword>
<dbReference type="InterPro" id="IPR012910">
    <property type="entry name" value="Plug_dom"/>
</dbReference>
<evidence type="ECO:0000256" key="6">
    <source>
        <dbReference type="ARBA" id="ARBA00023065"/>
    </source>
</evidence>
<evidence type="ECO:0000256" key="5">
    <source>
        <dbReference type="ARBA" id="ARBA00022729"/>
    </source>
</evidence>
<keyword evidence="15" id="KW-1185">Reference proteome</keyword>
<dbReference type="Pfam" id="PF07715">
    <property type="entry name" value="Plug"/>
    <property type="match status" value="1"/>
</dbReference>
<dbReference type="PANTHER" id="PTHR30069">
    <property type="entry name" value="TONB-DEPENDENT OUTER MEMBRANE RECEPTOR"/>
    <property type="match status" value="1"/>
</dbReference>
<evidence type="ECO:0000256" key="7">
    <source>
        <dbReference type="ARBA" id="ARBA00023077"/>
    </source>
</evidence>
<dbReference type="PANTHER" id="PTHR30069:SF53">
    <property type="entry name" value="COLICIN I RECEPTOR-RELATED"/>
    <property type="match status" value="1"/>
</dbReference>
<sequence length="726" mass="76743">MAGQLASGDIMARIGGLGFVTAVLLAGTATGALAQSATPGSTTVLDAVVVDGTRWSDTVQRARERLAAIPGGVAAIGGEEPAVRAVPTLSEALALVPGVVVQRFFGGNDQPRVQIRGSGLQQNPVERGILVLRDGLPINRADGSYIVGLANPGQASLIEVYRGYTANRLGASVLGGAINFASPVEAGTSVSAGGGSFGAAEVSARTGFDSDRFAGSFSIDSSRRDGFRRHNGSRRTSVGGTIEAEISDSVTTRAFIGYTDLGFDVSGPLTLSALNADPTQISLGPPTSLGPNVERDRPRREATQFLIGSRTSIVLDDHLFDIGLGYTYTEDMFRFPVSSGVRRTEGGDLTGLLRYAYQPDADALLPLFETTAQYSIGSAERTYNINRAGADGPAFSRNDLDAKTLSLTAGLNVPVGDAVTLSPSLSYTYATRGNDDLWGTATRPWLGFTPGGPVLSRIPAVDTSYDRSYSGWSPALAASWRPDESNLLFAAISRSFEPPTHDDLLGTMGGTPNSSATGFSTPDLDAQTATTVEIGWRGSYETWSVDAVAYYSWVDDELLSLRDSSGSLLAAVNADRTIHAGLELGVSGEIVQALTGRLAYTFQDFRFDDDPVRGDNRLAGAPRHVVHLALQYAVAEDWDIGAALQWVPAKTPVDNMNTLYADPYAVVDLKTEYRISEAFSLYGAVTNLFDKTYASSTLVLDQAGPGQAVYLPGDGRGFYAGIKARF</sequence>
<dbReference type="Proteomes" id="UP001156702">
    <property type="component" value="Unassembled WGS sequence"/>
</dbReference>
<dbReference type="PROSITE" id="PS52016">
    <property type="entry name" value="TONB_DEPENDENT_REC_3"/>
    <property type="match status" value="1"/>
</dbReference>
<dbReference type="Pfam" id="PF00593">
    <property type="entry name" value="TonB_dep_Rec_b-barrel"/>
    <property type="match status" value="1"/>
</dbReference>
<evidence type="ECO:0000256" key="8">
    <source>
        <dbReference type="ARBA" id="ARBA00023136"/>
    </source>
</evidence>
<comment type="caution">
    <text evidence="14">The sequence shown here is derived from an EMBL/GenBank/DDBJ whole genome shotgun (WGS) entry which is preliminary data.</text>
</comment>
<dbReference type="InterPro" id="IPR036942">
    <property type="entry name" value="Beta-barrel_TonB_sf"/>
</dbReference>